<evidence type="ECO:0000256" key="9">
    <source>
        <dbReference type="SAM" id="MobiDB-lite"/>
    </source>
</evidence>
<dbReference type="Gene3D" id="3.40.50.10810">
    <property type="entry name" value="Tandem AAA-ATPase domain"/>
    <property type="match status" value="1"/>
</dbReference>
<feature type="compositionally biased region" description="Basic and acidic residues" evidence="9">
    <location>
        <begin position="1645"/>
        <end position="1671"/>
    </location>
</feature>
<dbReference type="PANTHER" id="PTHR45797:SF1">
    <property type="entry name" value="HELICASE ARIP4"/>
    <property type="match status" value="1"/>
</dbReference>
<evidence type="ECO:0000259" key="11">
    <source>
        <dbReference type="PROSITE" id="PS51194"/>
    </source>
</evidence>
<dbReference type="Pfam" id="PF00271">
    <property type="entry name" value="Helicase_C"/>
    <property type="match status" value="1"/>
</dbReference>
<dbReference type="SMART" id="SM00490">
    <property type="entry name" value="HELICc"/>
    <property type="match status" value="1"/>
</dbReference>
<dbReference type="Gene3D" id="3.40.50.300">
    <property type="entry name" value="P-loop containing nucleotide triphosphate hydrolases"/>
    <property type="match status" value="1"/>
</dbReference>
<dbReference type="InterPro" id="IPR000330">
    <property type="entry name" value="SNF2_N"/>
</dbReference>
<dbReference type="InterPro" id="IPR049730">
    <property type="entry name" value="SNF2/RAD54-like_C"/>
</dbReference>
<dbReference type="OMA" id="QCQSMEQ"/>
<feature type="region of interest" description="Disordered" evidence="9">
    <location>
        <begin position="103"/>
        <end position="152"/>
    </location>
</feature>
<evidence type="ECO:0000256" key="3">
    <source>
        <dbReference type="ARBA" id="ARBA00022741"/>
    </source>
</evidence>
<dbReference type="SUPFAM" id="SSF52540">
    <property type="entry name" value="P-loop containing nucleoside triphosphate hydrolases"/>
    <property type="match status" value="2"/>
</dbReference>
<feature type="region of interest" description="Disordered" evidence="9">
    <location>
        <begin position="458"/>
        <end position="509"/>
    </location>
</feature>
<evidence type="ECO:0000313" key="13">
    <source>
        <dbReference type="Proteomes" id="UP000243081"/>
    </source>
</evidence>
<comment type="subcellular location">
    <subcellularLocation>
        <location evidence="1">Nucleus</location>
    </subcellularLocation>
</comment>
<dbReference type="OrthoDB" id="2020972at2759"/>
<comment type="similarity">
    <text evidence="2">Belongs to the SNF2/RAD54 helicase family.</text>
</comment>
<keyword evidence="4" id="KW-0378">Hydrolase</keyword>
<dbReference type="GO" id="GO:0005634">
    <property type="term" value="C:nucleus"/>
    <property type="evidence" value="ECO:0007669"/>
    <property type="project" value="UniProtKB-SubCell"/>
</dbReference>
<keyword evidence="5" id="KW-0347">Helicase</keyword>
<feature type="compositionally biased region" description="Polar residues" evidence="9">
    <location>
        <begin position="122"/>
        <end position="146"/>
    </location>
</feature>
<evidence type="ECO:0000256" key="7">
    <source>
        <dbReference type="ARBA" id="ARBA00023125"/>
    </source>
</evidence>
<protein>
    <submittedName>
        <fullName evidence="12">Uncharacterized protein</fullName>
    </submittedName>
</protein>
<evidence type="ECO:0000256" key="1">
    <source>
        <dbReference type="ARBA" id="ARBA00004123"/>
    </source>
</evidence>
<evidence type="ECO:0000256" key="6">
    <source>
        <dbReference type="ARBA" id="ARBA00022840"/>
    </source>
</evidence>
<dbReference type="GO" id="GO:0004386">
    <property type="term" value="F:helicase activity"/>
    <property type="evidence" value="ECO:0007669"/>
    <property type="project" value="UniProtKB-KW"/>
</dbReference>
<feature type="region of interest" description="Disordered" evidence="9">
    <location>
        <begin position="413"/>
        <end position="433"/>
    </location>
</feature>
<feature type="region of interest" description="Disordered" evidence="9">
    <location>
        <begin position="1396"/>
        <end position="1415"/>
    </location>
</feature>
<accession>A0A179I614</accession>
<feature type="compositionally biased region" description="Low complexity" evidence="9">
    <location>
        <begin position="499"/>
        <end position="509"/>
    </location>
</feature>
<gene>
    <name evidence="12" type="ORF">LLEC1_02474</name>
</gene>
<reference evidence="12 13" key="1">
    <citation type="submission" date="2016-03" db="EMBL/GenBank/DDBJ databases">
        <title>Fine-scale spatial genetic structure of a fungal parasite of coffee scale insects.</title>
        <authorList>
            <person name="Jackson D."/>
            <person name="Zemenick K.A."/>
            <person name="Malloure B."/>
            <person name="Quandt C.A."/>
            <person name="James T.Y."/>
        </authorList>
    </citation>
    <scope>NUCLEOTIDE SEQUENCE [LARGE SCALE GENOMIC DNA]</scope>
    <source>
        <strain evidence="12 13">UM487</strain>
    </source>
</reference>
<feature type="region of interest" description="Disordered" evidence="9">
    <location>
        <begin position="1639"/>
        <end position="1671"/>
    </location>
</feature>
<comment type="caution">
    <text evidence="12">The sequence shown here is derived from an EMBL/GenBank/DDBJ whole genome shotgun (WGS) entry which is preliminary data.</text>
</comment>
<feature type="compositionally biased region" description="Polar residues" evidence="9">
    <location>
        <begin position="487"/>
        <end position="496"/>
    </location>
</feature>
<dbReference type="Proteomes" id="UP000243081">
    <property type="component" value="Unassembled WGS sequence"/>
</dbReference>
<dbReference type="InterPro" id="IPR044574">
    <property type="entry name" value="ARIP4-like"/>
</dbReference>
<evidence type="ECO:0000256" key="5">
    <source>
        <dbReference type="ARBA" id="ARBA00022806"/>
    </source>
</evidence>
<evidence type="ECO:0000256" key="8">
    <source>
        <dbReference type="ARBA" id="ARBA00023242"/>
    </source>
</evidence>
<dbReference type="InterPro" id="IPR038718">
    <property type="entry name" value="SNF2-like_sf"/>
</dbReference>
<evidence type="ECO:0000313" key="12">
    <source>
        <dbReference type="EMBL" id="OAQ98125.1"/>
    </source>
</evidence>
<dbReference type="PROSITE" id="PS51192">
    <property type="entry name" value="HELICASE_ATP_BIND_1"/>
    <property type="match status" value="1"/>
</dbReference>
<dbReference type="Pfam" id="PF24580">
    <property type="entry name" value="DUF7607"/>
    <property type="match status" value="1"/>
</dbReference>
<dbReference type="GO" id="GO:0016887">
    <property type="term" value="F:ATP hydrolysis activity"/>
    <property type="evidence" value="ECO:0007669"/>
    <property type="project" value="InterPro"/>
</dbReference>
<evidence type="ECO:0000256" key="2">
    <source>
        <dbReference type="ARBA" id="ARBA00007025"/>
    </source>
</evidence>
<dbReference type="InterPro" id="IPR027417">
    <property type="entry name" value="P-loop_NTPase"/>
</dbReference>
<dbReference type="PANTHER" id="PTHR45797">
    <property type="entry name" value="RAD54-LIKE"/>
    <property type="match status" value="1"/>
</dbReference>
<evidence type="ECO:0000259" key="10">
    <source>
        <dbReference type="PROSITE" id="PS51192"/>
    </source>
</evidence>
<name>A0A179I614_CORDF</name>
<keyword evidence="13" id="KW-1185">Reference proteome</keyword>
<dbReference type="CDD" id="cd18007">
    <property type="entry name" value="DEXHc_ATRX-like"/>
    <property type="match status" value="1"/>
</dbReference>
<keyword evidence="6" id="KW-0067">ATP-binding</keyword>
<dbReference type="SMART" id="SM00487">
    <property type="entry name" value="DEXDc"/>
    <property type="match status" value="1"/>
</dbReference>
<dbReference type="GO" id="GO:0005524">
    <property type="term" value="F:ATP binding"/>
    <property type="evidence" value="ECO:0007669"/>
    <property type="project" value="UniProtKB-KW"/>
</dbReference>
<organism evidence="12 13">
    <name type="scientific">Cordyceps confragosa</name>
    <name type="common">Lecanicillium lecanii</name>
    <dbReference type="NCBI Taxonomy" id="2714763"/>
    <lineage>
        <taxon>Eukaryota</taxon>
        <taxon>Fungi</taxon>
        <taxon>Dikarya</taxon>
        <taxon>Ascomycota</taxon>
        <taxon>Pezizomycotina</taxon>
        <taxon>Sordariomycetes</taxon>
        <taxon>Hypocreomycetidae</taxon>
        <taxon>Hypocreales</taxon>
        <taxon>Cordycipitaceae</taxon>
        <taxon>Akanthomyces</taxon>
    </lineage>
</organism>
<dbReference type="InterPro" id="IPR056026">
    <property type="entry name" value="DUF7607"/>
</dbReference>
<feature type="compositionally biased region" description="Polar residues" evidence="9">
    <location>
        <begin position="1396"/>
        <end position="1407"/>
    </location>
</feature>
<feature type="compositionally biased region" description="Basic residues" evidence="9">
    <location>
        <begin position="474"/>
        <end position="484"/>
    </location>
</feature>
<keyword evidence="3" id="KW-0547">Nucleotide-binding</keyword>
<dbReference type="EMBL" id="LUKN01003031">
    <property type="protein sequence ID" value="OAQ98125.1"/>
    <property type="molecule type" value="Genomic_DNA"/>
</dbReference>
<sequence length="1671" mass="187826">MAQQYSEDPFLWDIDRVCRELCSDGSEWTNDVSALESRLRENLVDGETLLTYELTFSKKELMECLGVAAARYRTKLARKIMNLQNQSPRFRNEKICIESGDAELTEQTHTPITPVPLPSRGAPTNSAPHSAQPNAVTLGQSKTSDTAPKKTRRVVPTLVSDIQPGIAALRMHGFEEPKPATAQPIPVARATSPVRDSPTAYLGKQAVTRDLYAHYDSDSGSDTFGSIANPSQPRGKRKAIYSIVKRYLQKTNRKVSKIQLGVSTGAPSEGSEEIVNFDELASLDENTLREIADEEEENRNGDTSILESELVEEIINEEIEKIKEAWKEKKLPKHQKTAYRLWTTARKHGLLRQQAFAALKQAEHLRNRLSTLTRDLRVLPWKAQDELRFQVHIVEQTVVDKLHQEWLTKLFSVRSAPPKPPPVPAQRKLSQPKKFIHNDALSSSEEEEEPLNNFILDDEPAFADPAHGPLSPAGHHHPLSHLRASHSPVSSNSMAPHTSPASSIALPPASQPESFIDLTQASDVEMESAEVKMVPGTFDPLTQELLAEIGTISPKVWAQNKDRFRLAIAILWKLDFDRREALFHSLAGSDISNTWTDLVDKAHERLFAGDQTSTPDASFDMTLVYLSFLKCRYYKEQKVSKMTEKDVAKLEDSEASFPPFCGFLATIKDAFPQRNQIARLDESDDELMDEANSKFASAKKTKKKPFILNKSGVELREREARDAKERERRRDKNRANIQIASSYDIASTQSPRFIINESKTDDEGFIYVHPKISSRIKDHQIEGVRFLWNHIVQDQSKRQGCLLAHTMGLGKTMQTITFLVALRESALSKDPTVRNQIPRDLRDWKVLVLCPAGLVENWREEFEIWAPAHLMGDILTISAAQSPYDRLRDADYWAANGGVLIIGYTMFKSGFRKGDEDNITIDQILTEHATVVVADEAHTLKSPKAKITQVASGLKTSTRIALTGSPLANNVEEYYAMINWVAPNFLGPLQEFRDMYATPIHQGLYHDSTNYEKRKAMKLLQALKTTAAPKVHRATIKSCLKHELPPKEEFVISVPPTELQRRLYDLYMRGTDSSGEKVNQANLFGVLNHLALICAHPAAYRKKVIELKSQSDHGQDVARFPMDTIPRIMKMTTVPNLDRTELSYKVELLNKILDQSSLVDDKVLVFSQSIPTLNYLSTLFQKQNRKFCRLDGSTQISKRQDMVKRFNKGDEMVYLISTNAGGVGLNIHGANRVIIFDFKWNPVQDQQAIGRAYRIGQTKPVFVYRFVVAGSFEDDLQNKAVFKMQLASRVVDQKNPVSWSKRLANLMHLIKDVDATDARFDFKGKDAVLDHLLDHDKSRAILSIMSSDTFEEEDETATLTAEERREADSMVERHNLRMTDPEKYIRMMEAERFATNQRPASHIASSKPNKDWFPERPDHAFETSSLSSHIAPPAPAPVAQTPAPMPMPVLKVNPARGRGSFRPITAHPPNGNGLSTYSDASGQVPAPMHSAAPMPILGANTYYGNSGGSDSNPVYPLRSNGVSAFNEQSCRVAREKFQQKLDIALTSLEIRYPRFRFNAPSKAASITNEIEAEREKQQKGLSHDTLRWNMLSGKLGNQKLLLAIASGQLSAKFLGCAGDDDIQHRIQLQESLSDEWFLSNIEMGGKPKDPEVRPPDQEEAQHPDKTEETKN</sequence>
<evidence type="ECO:0000256" key="4">
    <source>
        <dbReference type="ARBA" id="ARBA00022801"/>
    </source>
</evidence>
<feature type="domain" description="Helicase C-terminal" evidence="11">
    <location>
        <begin position="1144"/>
        <end position="1307"/>
    </location>
</feature>
<feature type="domain" description="Helicase ATP-binding" evidence="10">
    <location>
        <begin position="792"/>
        <end position="984"/>
    </location>
</feature>
<dbReference type="Pfam" id="PF00176">
    <property type="entry name" value="SNF2-rel_dom"/>
    <property type="match status" value="1"/>
</dbReference>
<dbReference type="PROSITE" id="PS51194">
    <property type="entry name" value="HELICASE_CTER"/>
    <property type="match status" value="1"/>
</dbReference>
<keyword evidence="8" id="KW-0539">Nucleus</keyword>
<dbReference type="GO" id="GO:0003677">
    <property type="term" value="F:DNA binding"/>
    <property type="evidence" value="ECO:0007669"/>
    <property type="project" value="UniProtKB-KW"/>
</dbReference>
<proteinExistence type="inferred from homology"/>
<dbReference type="InterPro" id="IPR014001">
    <property type="entry name" value="Helicase_ATP-bd"/>
</dbReference>
<dbReference type="InterPro" id="IPR001650">
    <property type="entry name" value="Helicase_C-like"/>
</dbReference>
<dbReference type="CDD" id="cd18793">
    <property type="entry name" value="SF2_C_SNF"/>
    <property type="match status" value="1"/>
</dbReference>
<keyword evidence="7" id="KW-0238">DNA-binding</keyword>